<protein>
    <recommendedName>
        <fullName evidence="1">DUF4246 domain-containing protein</fullName>
    </recommendedName>
</protein>
<dbReference type="InterPro" id="IPR025340">
    <property type="entry name" value="DUF4246"/>
</dbReference>
<dbReference type="Proteomes" id="UP000008177">
    <property type="component" value="Unplaced contigs"/>
</dbReference>
<evidence type="ECO:0000259" key="1">
    <source>
        <dbReference type="Pfam" id="PF14033"/>
    </source>
</evidence>
<organism evidence="2 3">
    <name type="scientific">Botryotinia fuckeliana (strain T4)</name>
    <name type="common">Noble rot fungus</name>
    <name type="synonym">Botrytis cinerea</name>
    <dbReference type="NCBI Taxonomy" id="999810"/>
    <lineage>
        <taxon>Eukaryota</taxon>
        <taxon>Fungi</taxon>
        <taxon>Dikarya</taxon>
        <taxon>Ascomycota</taxon>
        <taxon>Pezizomycotina</taxon>
        <taxon>Leotiomycetes</taxon>
        <taxon>Helotiales</taxon>
        <taxon>Sclerotiniaceae</taxon>
        <taxon>Botrytis</taxon>
    </lineage>
</organism>
<feature type="domain" description="DUF4246" evidence="1">
    <location>
        <begin position="1"/>
        <end position="25"/>
    </location>
</feature>
<dbReference type="EMBL" id="FQ790270">
    <property type="protein sequence ID" value="CCD44361.1"/>
    <property type="molecule type" value="Genomic_DNA"/>
</dbReference>
<sequence>MLVDPHYRICSTQNVPPQRHDWWANDVFGKENLGRKLPRELLNLVDKAVDGWPIGRDEAEKDRENLLEEHRWAKEAERLNNQKTDSDIK</sequence>
<dbReference type="Pfam" id="PF14033">
    <property type="entry name" value="DUF4246"/>
    <property type="match status" value="1"/>
</dbReference>
<dbReference type="InterPro" id="IPR049192">
    <property type="entry name" value="DUF4246_C"/>
</dbReference>
<dbReference type="PANTHER" id="PTHR33119:SF1">
    <property type="entry name" value="FE2OG DIOXYGENASE DOMAIN-CONTAINING PROTEIN"/>
    <property type="match status" value="1"/>
</dbReference>
<reference evidence="3" key="1">
    <citation type="journal article" date="2011" name="PLoS Genet.">
        <title>Genomic analysis of the necrotrophic fungal pathogens Sclerotinia sclerotiorum and Botrytis cinerea.</title>
        <authorList>
            <person name="Amselem J."/>
            <person name="Cuomo C.A."/>
            <person name="van Kan J.A."/>
            <person name="Viaud M."/>
            <person name="Benito E.P."/>
            <person name="Couloux A."/>
            <person name="Coutinho P.M."/>
            <person name="de Vries R.P."/>
            <person name="Dyer P.S."/>
            <person name="Fillinger S."/>
            <person name="Fournier E."/>
            <person name="Gout L."/>
            <person name="Hahn M."/>
            <person name="Kohn L."/>
            <person name="Lapalu N."/>
            <person name="Plummer K.M."/>
            <person name="Pradier J.M."/>
            <person name="Quevillon E."/>
            <person name="Sharon A."/>
            <person name="Simon A."/>
            <person name="ten Have A."/>
            <person name="Tudzynski B."/>
            <person name="Tudzynski P."/>
            <person name="Wincker P."/>
            <person name="Andrew M."/>
            <person name="Anthouard V."/>
            <person name="Beever R.E."/>
            <person name="Beffa R."/>
            <person name="Benoit I."/>
            <person name="Bouzid O."/>
            <person name="Brault B."/>
            <person name="Chen Z."/>
            <person name="Choquer M."/>
            <person name="Collemare J."/>
            <person name="Cotton P."/>
            <person name="Danchin E.G."/>
            <person name="Da Silva C."/>
            <person name="Gautier A."/>
            <person name="Giraud C."/>
            <person name="Giraud T."/>
            <person name="Gonzalez C."/>
            <person name="Grossetete S."/>
            <person name="Guldener U."/>
            <person name="Henrissat B."/>
            <person name="Howlett B.J."/>
            <person name="Kodira C."/>
            <person name="Kretschmer M."/>
            <person name="Lappartient A."/>
            <person name="Leroch M."/>
            <person name="Levis C."/>
            <person name="Mauceli E."/>
            <person name="Neuveglise C."/>
            <person name="Oeser B."/>
            <person name="Pearson M."/>
            <person name="Poulain J."/>
            <person name="Poussereau N."/>
            <person name="Quesneville H."/>
            <person name="Rascle C."/>
            <person name="Schumacher J."/>
            <person name="Segurens B."/>
            <person name="Sexton A."/>
            <person name="Silva E."/>
            <person name="Sirven C."/>
            <person name="Soanes D.M."/>
            <person name="Talbot N.J."/>
            <person name="Templeton M."/>
            <person name="Yandava C."/>
            <person name="Yarden O."/>
            <person name="Zeng Q."/>
            <person name="Rollins J.A."/>
            <person name="Lebrun M.H."/>
            <person name="Dickman M."/>
        </authorList>
    </citation>
    <scope>NUCLEOTIDE SEQUENCE [LARGE SCALE GENOMIC DNA]</scope>
    <source>
        <strain evidence="3">T4</strain>
    </source>
</reference>
<dbReference type="HOGENOM" id="CLU_2454456_0_0_1"/>
<dbReference type="InParanoid" id="G2XV41"/>
<dbReference type="PANTHER" id="PTHR33119">
    <property type="entry name" value="IFI3P"/>
    <property type="match status" value="1"/>
</dbReference>
<accession>G2XV41</accession>
<name>G2XV41_BOTF4</name>
<dbReference type="STRING" id="999810.G2XV41"/>
<evidence type="ECO:0000313" key="2">
    <source>
        <dbReference type="EMBL" id="CCD44361.1"/>
    </source>
</evidence>
<dbReference type="AlphaFoldDB" id="G2XV41"/>
<gene>
    <name evidence="2" type="ORF">BofuT4_uP059410.1</name>
</gene>
<proteinExistence type="predicted"/>
<evidence type="ECO:0000313" key="3">
    <source>
        <dbReference type="Proteomes" id="UP000008177"/>
    </source>
</evidence>